<sequence>MYSNKVLMPLAALAGASVAQTVASSICDVSKSGLMSGGPTVAPELEPYLGTALGGSVGASATSTSGSASTTEPPTLLSDPEKYVNELCSIAATLPSSLLSDYQSFGAALLAHGSSQLVAYDNYVTDCITTGTAAASITSYLNSILTGTDPLCQATSTPVTSAASYPVATPTGYNSTTNSTTTSIPTAAAARPASVVAGAVAMGGLIGAAILM</sequence>
<evidence type="ECO:0000313" key="3">
    <source>
        <dbReference type="Proteomes" id="UP000319160"/>
    </source>
</evidence>
<protein>
    <recommendedName>
        <fullName evidence="4">Infection structure specific protein</fullName>
    </recommendedName>
</protein>
<feature type="chain" id="PRO_5022122586" description="Infection structure specific protein" evidence="1">
    <location>
        <begin position="24"/>
        <end position="212"/>
    </location>
</feature>
<organism evidence="2 3">
    <name type="scientific">Xylaria flabelliformis</name>
    <dbReference type="NCBI Taxonomy" id="2512241"/>
    <lineage>
        <taxon>Eukaryota</taxon>
        <taxon>Fungi</taxon>
        <taxon>Dikarya</taxon>
        <taxon>Ascomycota</taxon>
        <taxon>Pezizomycotina</taxon>
        <taxon>Sordariomycetes</taxon>
        <taxon>Xylariomycetidae</taxon>
        <taxon>Xylariales</taxon>
        <taxon>Xylariaceae</taxon>
        <taxon>Xylaria</taxon>
    </lineage>
</organism>
<gene>
    <name evidence="2" type="ORF">FHL15_010655</name>
</gene>
<accession>A0A553HKI6</accession>
<keyword evidence="1" id="KW-0732">Signal</keyword>
<dbReference type="Proteomes" id="UP000319160">
    <property type="component" value="Unassembled WGS sequence"/>
</dbReference>
<evidence type="ECO:0008006" key="4">
    <source>
        <dbReference type="Google" id="ProtNLM"/>
    </source>
</evidence>
<feature type="signal peptide" evidence="1">
    <location>
        <begin position="1"/>
        <end position="23"/>
    </location>
</feature>
<name>A0A553HKI6_9PEZI</name>
<evidence type="ECO:0000256" key="1">
    <source>
        <dbReference type="SAM" id="SignalP"/>
    </source>
</evidence>
<reference evidence="3" key="1">
    <citation type="submission" date="2019-06" db="EMBL/GenBank/DDBJ databases">
        <title>Draft genome sequence of the griseofulvin-producing fungus Xylaria cubensis strain G536.</title>
        <authorList>
            <person name="Mead M.E."/>
            <person name="Raja H.A."/>
            <person name="Steenwyk J.L."/>
            <person name="Knowles S.L."/>
            <person name="Oberlies N.H."/>
            <person name="Rokas A."/>
        </authorList>
    </citation>
    <scope>NUCLEOTIDE SEQUENCE [LARGE SCALE GENOMIC DNA]</scope>
    <source>
        <strain evidence="3">G536</strain>
    </source>
</reference>
<dbReference type="AlphaFoldDB" id="A0A553HKI6"/>
<keyword evidence="3" id="KW-1185">Reference proteome</keyword>
<dbReference type="EMBL" id="VFLP01000087">
    <property type="protein sequence ID" value="TRX88465.1"/>
    <property type="molecule type" value="Genomic_DNA"/>
</dbReference>
<comment type="caution">
    <text evidence="2">The sequence shown here is derived from an EMBL/GenBank/DDBJ whole genome shotgun (WGS) entry which is preliminary data.</text>
</comment>
<dbReference type="OrthoDB" id="4763226at2759"/>
<proteinExistence type="predicted"/>
<evidence type="ECO:0000313" key="2">
    <source>
        <dbReference type="EMBL" id="TRX88465.1"/>
    </source>
</evidence>